<dbReference type="GO" id="GO:0060070">
    <property type="term" value="P:canonical Wnt signaling pathway"/>
    <property type="evidence" value="ECO:0007669"/>
    <property type="project" value="TreeGrafter"/>
</dbReference>
<dbReference type="PROSITE" id="PS50038">
    <property type="entry name" value="FZ"/>
    <property type="match status" value="2"/>
</dbReference>
<dbReference type="Gene3D" id="1.10.2000.10">
    <property type="entry name" value="Frizzled cysteine-rich domain"/>
    <property type="match status" value="2"/>
</dbReference>
<dbReference type="GO" id="GO:0005886">
    <property type="term" value="C:plasma membrane"/>
    <property type="evidence" value="ECO:0007669"/>
    <property type="project" value="TreeGrafter"/>
</dbReference>
<dbReference type="OMA" id="GFHENQI"/>
<evidence type="ECO:0000256" key="4">
    <source>
        <dbReference type="SAM" id="MobiDB-lite"/>
    </source>
</evidence>
<dbReference type="GeneID" id="20240730"/>
<keyword evidence="5" id="KW-0812">Transmembrane</keyword>
<name>V3Z3Y5_LOTGI</name>
<feature type="compositionally biased region" description="Low complexity" evidence="4">
    <location>
        <begin position="182"/>
        <end position="216"/>
    </location>
</feature>
<organism evidence="7 8">
    <name type="scientific">Lottia gigantea</name>
    <name type="common">Giant owl limpet</name>
    <dbReference type="NCBI Taxonomy" id="225164"/>
    <lineage>
        <taxon>Eukaryota</taxon>
        <taxon>Metazoa</taxon>
        <taxon>Spiralia</taxon>
        <taxon>Lophotrochozoa</taxon>
        <taxon>Mollusca</taxon>
        <taxon>Gastropoda</taxon>
        <taxon>Patellogastropoda</taxon>
        <taxon>Lottioidea</taxon>
        <taxon>Lottiidae</taxon>
        <taxon>Lottia</taxon>
    </lineage>
</organism>
<dbReference type="RefSeq" id="XP_009064036.1">
    <property type="nucleotide sequence ID" value="XM_009065788.1"/>
</dbReference>
<feature type="compositionally biased region" description="Low complexity" evidence="4">
    <location>
        <begin position="493"/>
        <end position="515"/>
    </location>
</feature>
<evidence type="ECO:0000256" key="3">
    <source>
        <dbReference type="PROSITE-ProRule" id="PRU00090"/>
    </source>
</evidence>
<feature type="transmembrane region" description="Helical" evidence="5">
    <location>
        <begin position="21"/>
        <end position="45"/>
    </location>
</feature>
<evidence type="ECO:0000256" key="1">
    <source>
        <dbReference type="ARBA" id="ARBA00022473"/>
    </source>
</evidence>
<dbReference type="GO" id="GO:0017147">
    <property type="term" value="F:Wnt-protein binding"/>
    <property type="evidence" value="ECO:0007669"/>
    <property type="project" value="TreeGrafter"/>
</dbReference>
<accession>V3Z3Y5</accession>
<dbReference type="AlphaFoldDB" id="V3Z3Y5"/>
<dbReference type="CDD" id="cd07066">
    <property type="entry name" value="CRD_FZ"/>
    <property type="match status" value="2"/>
</dbReference>
<dbReference type="GO" id="GO:0035567">
    <property type="term" value="P:non-canonical Wnt signaling pathway"/>
    <property type="evidence" value="ECO:0007669"/>
    <property type="project" value="TreeGrafter"/>
</dbReference>
<dbReference type="OrthoDB" id="6038881at2759"/>
<evidence type="ECO:0000256" key="5">
    <source>
        <dbReference type="SAM" id="Phobius"/>
    </source>
</evidence>
<dbReference type="InterPro" id="IPR036790">
    <property type="entry name" value="Frizzled_dom_sf"/>
</dbReference>
<dbReference type="HOGENOM" id="CLU_529239_0_0_1"/>
<feature type="domain" description="FZ" evidence="6">
    <location>
        <begin position="376"/>
        <end position="487"/>
    </location>
</feature>
<dbReference type="PANTHER" id="PTHR11309:SF47">
    <property type="entry name" value="FRIZZLED"/>
    <property type="match status" value="1"/>
</dbReference>
<comment type="caution">
    <text evidence="3">Lacks conserved residue(s) required for the propagation of feature annotation.</text>
</comment>
<dbReference type="STRING" id="225164.V3Z3Y5"/>
<dbReference type="Proteomes" id="UP000030746">
    <property type="component" value="Unassembled WGS sequence"/>
</dbReference>
<evidence type="ECO:0000256" key="2">
    <source>
        <dbReference type="ARBA" id="ARBA00023157"/>
    </source>
</evidence>
<keyword evidence="8" id="KW-1185">Reference proteome</keyword>
<dbReference type="SMART" id="SM00063">
    <property type="entry name" value="FRI"/>
    <property type="match status" value="2"/>
</dbReference>
<evidence type="ECO:0000313" key="8">
    <source>
        <dbReference type="Proteomes" id="UP000030746"/>
    </source>
</evidence>
<dbReference type="GO" id="GO:0042813">
    <property type="term" value="F:Wnt receptor activity"/>
    <property type="evidence" value="ECO:0007669"/>
    <property type="project" value="TreeGrafter"/>
</dbReference>
<dbReference type="InterPro" id="IPR015526">
    <property type="entry name" value="Frizzled/SFRP"/>
</dbReference>
<reference evidence="7 8" key="1">
    <citation type="journal article" date="2013" name="Nature">
        <title>Insights into bilaterian evolution from three spiralian genomes.</title>
        <authorList>
            <person name="Simakov O."/>
            <person name="Marletaz F."/>
            <person name="Cho S.J."/>
            <person name="Edsinger-Gonzales E."/>
            <person name="Havlak P."/>
            <person name="Hellsten U."/>
            <person name="Kuo D.H."/>
            <person name="Larsson T."/>
            <person name="Lv J."/>
            <person name="Arendt D."/>
            <person name="Savage R."/>
            <person name="Osoegawa K."/>
            <person name="de Jong P."/>
            <person name="Grimwood J."/>
            <person name="Chapman J.A."/>
            <person name="Shapiro H."/>
            <person name="Aerts A."/>
            <person name="Otillar R.P."/>
            <person name="Terry A.Y."/>
            <person name="Boore J.L."/>
            <person name="Grigoriev I.V."/>
            <person name="Lindberg D.R."/>
            <person name="Seaver E.C."/>
            <person name="Weisblat D.A."/>
            <person name="Putnam N.H."/>
            <person name="Rokhsar D.S."/>
        </authorList>
    </citation>
    <scope>NUCLEOTIDE SEQUENCE [LARGE SCALE GENOMIC DNA]</scope>
</reference>
<sequence>MQYATTAPENSWSKKKLKVRNILLIVLGCVLLLALAVGTAVGIVLHTQASFASTLPPTTPSTTVSDHITYTGTLRLSQPWPDSENTLKYNFTQEINDIMRNSSFQKYYISSTVQKYSPQDNSIEFTLEFSSDMRGLNLTSDPETDEYANQIEYIIKTGAITLPVNVSSIIIVDQLPTTTTKPLPSTKETTTTEMVTSTTEMVTSTTENVTSTTEMVPSTLENATSTTESVTSTTKMTTTEKPSTTTAAYVIKTSPDPRRCVYQDFELCKEFGNTFTLLPNYFGDESISSAANTFFTYFNHTVNSGCSKDVLYYFCNLVFPQCDEVNGTATAIYPCVSTCDEVTIPCDKEMPFPLDCSFFESDPSKCVTPPKDITTPAPKTCQSIEVNYDYCGDLGFNVTSFPSLFGSNIGEVRAAFTSYALSTVQSMCHPDVQFFYCGLFFPKCMDGDKLMPCKSLCEEVNAACEESSRFPVDCEIFSNDTQRCLSVNNTNMTPGPSTTPTPSTTTIPLGGTTDI</sequence>
<dbReference type="KEGG" id="lgi:LOTGIDRAFT_167918"/>
<dbReference type="SUPFAM" id="SSF63501">
    <property type="entry name" value="Frizzled cysteine-rich domain"/>
    <property type="match status" value="2"/>
</dbReference>
<dbReference type="Pfam" id="PF01392">
    <property type="entry name" value="Fz"/>
    <property type="match status" value="2"/>
</dbReference>
<keyword evidence="2 3" id="KW-1015">Disulfide bond</keyword>
<keyword evidence="1" id="KW-0217">Developmental protein</keyword>
<protein>
    <recommendedName>
        <fullName evidence="6">FZ domain-containing protein</fullName>
    </recommendedName>
</protein>
<gene>
    <name evidence="7" type="ORF">LOTGIDRAFT_167918</name>
</gene>
<feature type="domain" description="FZ" evidence="6">
    <location>
        <begin position="255"/>
        <end position="384"/>
    </location>
</feature>
<feature type="region of interest" description="Disordered" evidence="4">
    <location>
        <begin position="491"/>
        <end position="515"/>
    </location>
</feature>
<evidence type="ECO:0000259" key="6">
    <source>
        <dbReference type="PROSITE" id="PS50038"/>
    </source>
</evidence>
<dbReference type="CTD" id="20240730"/>
<evidence type="ECO:0000313" key="7">
    <source>
        <dbReference type="EMBL" id="ESO85338.1"/>
    </source>
</evidence>
<feature type="disulfide bond" evidence="3">
    <location>
        <begin position="391"/>
        <end position="437"/>
    </location>
</feature>
<proteinExistence type="predicted"/>
<dbReference type="PANTHER" id="PTHR11309">
    <property type="entry name" value="FRIZZLED"/>
    <property type="match status" value="1"/>
</dbReference>
<keyword evidence="5" id="KW-1133">Transmembrane helix</keyword>
<keyword evidence="5" id="KW-0472">Membrane</keyword>
<feature type="compositionally biased region" description="Low complexity" evidence="4">
    <location>
        <begin position="224"/>
        <end position="239"/>
    </location>
</feature>
<feature type="region of interest" description="Disordered" evidence="4">
    <location>
        <begin position="182"/>
        <end position="239"/>
    </location>
</feature>
<dbReference type="EMBL" id="KB203275">
    <property type="protein sequence ID" value="ESO85338.1"/>
    <property type="molecule type" value="Genomic_DNA"/>
</dbReference>
<dbReference type="InterPro" id="IPR020067">
    <property type="entry name" value="Frizzled_dom"/>
</dbReference>